<dbReference type="OrthoDB" id="922982at2"/>
<reference evidence="1 2" key="1">
    <citation type="journal article" date="2014" name="Curr. Microbiol.">
        <title>Spirosoma radiotolerans sp. nov., a gamma-radiation-resistant bacterium isolated from gamma ray-irradiated soil.</title>
        <authorList>
            <person name="Lee J.J."/>
            <person name="Srinivasan S."/>
            <person name="Lim S."/>
            <person name="Joe M."/>
            <person name="Im S."/>
            <person name="Bae S.I."/>
            <person name="Park K.R."/>
            <person name="Han J.H."/>
            <person name="Park S.H."/>
            <person name="Joo B.M."/>
            <person name="Park S.J."/>
            <person name="Kim M.K."/>
        </authorList>
    </citation>
    <scope>NUCLEOTIDE SEQUENCE [LARGE SCALE GENOMIC DNA]</scope>
    <source>
        <strain evidence="1 2">DG5A</strain>
    </source>
</reference>
<dbReference type="RefSeq" id="WP_046573796.1">
    <property type="nucleotide sequence ID" value="NZ_CP010429.1"/>
</dbReference>
<dbReference type="Pfam" id="PF14054">
    <property type="entry name" value="DUF4249"/>
    <property type="match status" value="1"/>
</dbReference>
<proteinExistence type="predicted"/>
<protein>
    <recommendedName>
        <fullName evidence="3">DUF4249 domain-containing protein</fullName>
    </recommendedName>
</protein>
<evidence type="ECO:0000313" key="1">
    <source>
        <dbReference type="EMBL" id="AKD55304.1"/>
    </source>
</evidence>
<keyword evidence="2" id="KW-1185">Reference proteome</keyword>
<sequence length="401" mass="44347">MHRTFFLQIFYWSGLVSLVVLLYSCIDAYDPGVPLNSNLLVVSGIVTNLDETQSISLSRSRSTADSGTVSTPVRRASVTVLINGTTPITLLESQPGMYSFPDDFRGQVGTTYQLRFQTEEGVRYESSVETMATIPPILKAYDQFNPQGPKTTADGLNVPANDVYIDFQDPANERNFYLWRWRLYEQQLWCATCQQGRYIVVDVGPVGSGPIDVLGCVRDTTLSLSIQFDYPCRELCWDIFYNTDIDVSADAYTNGQLQTGHKVASVPIYQRNPALIVVQQLSLSPSAYRYYKLFTDQVQNTGTLADSPPAPISGNIKNLANSSENVIGYFSAAAVTEIRHKIKRQDVTTGTFQGLFYAINGRTPRLESSLPGSSTYGGSVASALCVSSRTRTDQFPPGWND</sequence>
<dbReference type="PATRIC" id="fig|1379870.5.peg.2337"/>
<dbReference type="STRING" id="1379870.SD10_10720"/>
<dbReference type="AlphaFoldDB" id="A0A0E3ZVT4"/>
<name>A0A0E3ZVT4_9BACT</name>
<dbReference type="InterPro" id="IPR025345">
    <property type="entry name" value="DUF4249"/>
</dbReference>
<evidence type="ECO:0000313" key="2">
    <source>
        <dbReference type="Proteomes" id="UP000033054"/>
    </source>
</evidence>
<accession>A0A0E3ZVT4</accession>
<dbReference type="KEGG" id="srd:SD10_10720"/>
<dbReference type="Proteomes" id="UP000033054">
    <property type="component" value="Chromosome"/>
</dbReference>
<dbReference type="PROSITE" id="PS51257">
    <property type="entry name" value="PROKAR_LIPOPROTEIN"/>
    <property type="match status" value="1"/>
</dbReference>
<gene>
    <name evidence="1" type="ORF">SD10_10720</name>
</gene>
<dbReference type="HOGENOM" id="CLU_056928_0_0_10"/>
<evidence type="ECO:0008006" key="3">
    <source>
        <dbReference type="Google" id="ProtNLM"/>
    </source>
</evidence>
<dbReference type="EMBL" id="CP010429">
    <property type="protein sequence ID" value="AKD55304.1"/>
    <property type="molecule type" value="Genomic_DNA"/>
</dbReference>
<organism evidence="1 2">
    <name type="scientific">Spirosoma radiotolerans</name>
    <dbReference type="NCBI Taxonomy" id="1379870"/>
    <lineage>
        <taxon>Bacteria</taxon>
        <taxon>Pseudomonadati</taxon>
        <taxon>Bacteroidota</taxon>
        <taxon>Cytophagia</taxon>
        <taxon>Cytophagales</taxon>
        <taxon>Cytophagaceae</taxon>
        <taxon>Spirosoma</taxon>
    </lineage>
</organism>